<evidence type="ECO:0000313" key="3">
    <source>
        <dbReference type="EMBL" id="KAK7041745.1"/>
    </source>
</evidence>
<feature type="compositionally biased region" description="Acidic residues" evidence="2">
    <location>
        <begin position="553"/>
        <end position="569"/>
    </location>
</feature>
<dbReference type="EMBL" id="JAYKXP010000032">
    <property type="protein sequence ID" value="KAK7041745.1"/>
    <property type="molecule type" value="Genomic_DNA"/>
</dbReference>
<feature type="coiled-coil region" evidence="1">
    <location>
        <begin position="59"/>
        <end position="86"/>
    </location>
</feature>
<keyword evidence="4" id="KW-1185">Reference proteome</keyword>
<feature type="region of interest" description="Disordered" evidence="2">
    <location>
        <begin position="543"/>
        <end position="586"/>
    </location>
</feature>
<reference evidence="3 4" key="1">
    <citation type="submission" date="2024-01" db="EMBL/GenBank/DDBJ databases">
        <title>A draft genome for a cacao thread blight-causing isolate of Paramarasmius palmivorus.</title>
        <authorList>
            <person name="Baruah I.K."/>
            <person name="Bukari Y."/>
            <person name="Amoako-Attah I."/>
            <person name="Meinhardt L.W."/>
            <person name="Bailey B.A."/>
            <person name="Cohen S.P."/>
        </authorList>
    </citation>
    <scope>NUCLEOTIDE SEQUENCE [LARGE SCALE GENOMIC DNA]</scope>
    <source>
        <strain evidence="3 4">GH-12</strain>
    </source>
</reference>
<feature type="compositionally biased region" description="Basic and acidic residues" evidence="2">
    <location>
        <begin position="577"/>
        <end position="586"/>
    </location>
</feature>
<organism evidence="3 4">
    <name type="scientific">Paramarasmius palmivorus</name>
    <dbReference type="NCBI Taxonomy" id="297713"/>
    <lineage>
        <taxon>Eukaryota</taxon>
        <taxon>Fungi</taxon>
        <taxon>Dikarya</taxon>
        <taxon>Basidiomycota</taxon>
        <taxon>Agaricomycotina</taxon>
        <taxon>Agaricomycetes</taxon>
        <taxon>Agaricomycetidae</taxon>
        <taxon>Agaricales</taxon>
        <taxon>Marasmiineae</taxon>
        <taxon>Marasmiaceae</taxon>
        <taxon>Paramarasmius</taxon>
    </lineage>
</organism>
<sequence length="586" mass="65914">MRETAVIRRTILCNRCRAEFIPSADYPPIPVPVLRSNAVPTKTERIQTIAIVELEIRELQRYVVELAHLRRVVDKLESEKAVLEQRINQRKNWSSTLRRMPPEIWRQIFSLSCEFVGDSYVYRQTLQLSQVSSNWRDILSSFPELWSSFQIDLHRSGKGTEKLVELYLQYAGAHPLRFKVLAHPLEQNAIRPLNHHQLSVLRMLVSALPRCSELNWTGDMSILGLVPHSVKRQVSFPRLQTCTLSGEVFSDSTRWFRKLLSRAPQLREVSLELADLFDIRTFPYHRLTSVSCIQAHPIDLLKLLKSSPSLSVLAWGGLRLECTAVHPADLEALFNTVSLPFLSALLIHPFNHEDNEVRQWGGESSVLALLERSKASLQTLALTCNYLYLSLPGLGSILGSVACSGLTFLELLVRHDVPETPAGFIFSFMGCLSSPTFILPRLTHLRLHEMMDSNPVPAQTVQSVIRLAEARHDTSVPALQDFEVLFSAEESTFRDKRPLKLATDDQTRVTALSREGMVLNIMWATPEELPPTSFVAVAGSDTEIEGNGADRLLEEDSSSEESEGSDSEENSNVGSGSEHDDTIWTG</sequence>
<evidence type="ECO:0000313" key="4">
    <source>
        <dbReference type="Proteomes" id="UP001383192"/>
    </source>
</evidence>
<evidence type="ECO:0008006" key="5">
    <source>
        <dbReference type="Google" id="ProtNLM"/>
    </source>
</evidence>
<protein>
    <recommendedName>
        <fullName evidence="5">F-box domain-containing protein</fullName>
    </recommendedName>
</protein>
<dbReference type="AlphaFoldDB" id="A0AAW0CST3"/>
<evidence type="ECO:0000256" key="1">
    <source>
        <dbReference type="SAM" id="Coils"/>
    </source>
</evidence>
<gene>
    <name evidence="3" type="ORF">VNI00_009034</name>
</gene>
<accession>A0AAW0CST3</accession>
<proteinExistence type="predicted"/>
<dbReference type="Proteomes" id="UP001383192">
    <property type="component" value="Unassembled WGS sequence"/>
</dbReference>
<keyword evidence="1" id="KW-0175">Coiled coil</keyword>
<name>A0AAW0CST3_9AGAR</name>
<evidence type="ECO:0000256" key="2">
    <source>
        <dbReference type="SAM" id="MobiDB-lite"/>
    </source>
</evidence>
<comment type="caution">
    <text evidence="3">The sequence shown here is derived from an EMBL/GenBank/DDBJ whole genome shotgun (WGS) entry which is preliminary data.</text>
</comment>